<protein>
    <submittedName>
        <fullName evidence="1">Uncharacterized protein</fullName>
    </submittedName>
</protein>
<comment type="caution">
    <text evidence="1">The sequence shown here is derived from an EMBL/GenBank/DDBJ whole genome shotgun (WGS) entry which is preliminary data.</text>
</comment>
<accession>A0AA39XH82</accession>
<feature type="non-terminal residue" evidence="1">
    <location>
        <position position="1"/>
    </location>
</feature>
<dbReference type="AlphaFoldDB" id="A0AA39XH82"/>
<name>A0AA39XH82_9PEZI</name>
<dbReference type="EMBL" id="JAULSU010000001">
    <property type="protein sequence ID" value="KAK0633640.1"/>
    <property type="molecule type" value="Genomic_DNA"/>
</dbReference>
<keyword evidence="2" id="KW-1185">Reference proteome</keyword>
<sequence length="142" mass="14620">MNSVLRGARRVLVLAAQPMPSLVAQLSAALSRLIVRHPTTTRLVAHGGTASLACRPTSQLRAAPRGRGSLLSGAGDRTAHPFSPIEILPISACHASFSSARKDTLPMTRTGGVGGKTAQNDIQILVAYICEAEGAAGVNLSG</sequence>
<evidence type="ECO:0000313" key="1">
    <source>
        <dbReference type="EMBL" id="KAK0633640.1"/>
    </source>
</evidence>
<gene>
    <name evidence="1" type="ORF">B0T14DRAFT_507493</name>
</gene>
<reference evidence="1" key="1">
    <citation type="submission" date="2023-06" db="EMBL/GenBank/DDBJ databases">
        <title>Genome-scale phylogeny and comparative genomics of the fungal order Sordariales.</title>
        <authorList>
            <consortium name="Lawrence Berkeley National Laboratory"/>
            <person name="Hensen N."/>
            <person name="Bonometti L."/>
            <person name="Westerberg I."/>
            <person name="Brannstrom I.O."/>
            <person name="Guillou S."/>
            <person name="Cros-Aarteil S."/>
            <person name="Calhoun S."/>
            <person name="Haridas S."/>
            <person name="Kuo A."/>
            <person name="Mondo S."/>
            <person name="Pangilinan J."/>
            <person name="Riley R."/>
            <person name="Labutti K."/>
            <person name="Andreopoulos B."/>
            <person name="Lipzen A."/>
            <person name="Chen C."/>
            <person name="Yanf M."/>
            <person name="Daum C."/>
            <person name="Ng V."/>
            <person name="Clum A."/>
            <person name="Steindorff A."/>
            <person name="Ohm R."/>
            <person name="Martin F."/>
            <person name="Silar P."/>
            <person name="Natvig D."/>
            <person name="Lalanne C."/>
            <person name="Gautier V."/>
            <person name="Ament-Velasquez S.L."/>
            <person name="Kruys A."/>
            <person name="Hutchinson M.I."/>
            <person name="Powell A.J."/>
            <person name="Barry K."/>
            <person name="Miller A.N."/>
            <person name="Grigoriev I.V."/>
            <person name="Debuchy R."/>
            <person name="Gladieux P."/>
            <person name="Thoren M.H."/>
            <person name="Johannesson H."/>
        </authorList>
    </citation>
    <scope>NUCLEOTIDE SEQUENCE</scope>
    <source>
        <strain evidence="1">CBS 606.72</strain>
    </source>
</reference>
<dbReference type="Proteomes" id="UP001175000">
    <property type="component" value="Unassembled WGS sequence"/>
</dbReference>
<organism evidence="1 2">
    <name type="scientific">Immersiella caudata</name>
    <dbReference type="NCBI Taxonomy" id="314043"/>
    <lineage>
        <taxon>Eukaryota</taxon>
        <taxon>Fungi</taxon>
        <taxon>Dikarya</taxon>
        <taxon>Ascomycota</taxon>
        <taxon>Pezizomycotina</taxon>
        <taxon>Sordariomycetes</taxon>
        <taxon>Sordariomycetidae</taxon>
        <taxon>Sordariales</taxon>
        <taxon>Lasiosphaeriaceae</taxon>
        <taxon>Immersiella</taxon>
    </lineage>
</organism>
<proteinExistence type="predicted"/>
<evidence type="ECO:0000313" key="2">
    <source>
        <dbReference type="Proteomes" id="UP001175000"/>
    </source>
</evidence>